<organism evidence="9 10">
    <name type="scientific">Caenorhabditis auriculariae</name>
    <dbReference type="NCBI Taxonomy" id="2777116"/>
    <lineage>
        <taxon>Eukaryota</taxon>
        <taxon>Metazoa</taxon>
        <taxon>Ecdysozoa</taxon>
        <taxon>Nematoda</taxon>
        <taxon>Chromadorea</taxon>
        <taxon>Rhabditida</taxon>
        <taxon>Rhabditina</taxon>
        <taxon>Rhabditomorpha</taxon>
        <taxon>Rhabditoidea</taxon>
        <taxon>Rhabditidae</taxon>
        <taxon>Peloderinae</taxon>
        <taxon>Caenorhabditis</taxon>
    </lineage>
</organism>
<dbReference type="AlphaFoldDB" id="A0A8S1H5S1"/>
<feature type="transmembrane region" description="Helical" evidence="6">
    <location>
        <begin position="591"/>
        <end position="613"/>
    </location>
</feature>
<dbReference type="Gene3D" id="1.20.1250.20">
    <property type="entry name" value="MFS general substrate transporter like domains"/>
    <property type="match status" value="1"/>
</dbReference>
<dbReference type="GO" id="GO:0022857">
    <property type="term" value="F:transmembrane transporter activity"/>
    <property type="evidence" value="ECO:0007669"/>
    <property type="project" value="InterPro"/>
</dbReference>
<keyword evidence="2 6" id="KW-0812">Transmembrane</keyword>
<name>A0A8S1H5S1_9PELO</name>
<feature type="region of interest" description="Disordered" evidence="5">
    <location>
        <begin position="277"/>
        <end position="296"/>
    </location>
</feature>
<feature type="compositionally biased region" description="Basic and acidic residues" evidence="5">
    <location>
        <begin position="173"/>
        <end position="191"/>
    </location>
</feature>
<dbReference type="OrthoDB" id="5296287at2759"/>
<keyword evidence="4 6" id="KW-0472">Membrane</keyword>
<evidence type="ECO:0000259" key="8">
    <source>
        <dbReference type="PROSITE" id="PS50850"/>
    </source>
</evidence>
<feature type="region of interest" description="Disordered" evidence="5">
    <location>
        <begin position="1068"/>
        <end position="1108"/>
    </location>
</feature>
<dbReference type="Pfam" id="PF00083">
    <property type="entry name" value="Sugar_tr"/>
    <property type="match status" value="1"/>
</dbReference>
<evidence type="ECO:0000256" key="5">
    <source>
        <dbReference type="SAM" id="MobiDB-lite"/>
    </source>
</evidence>
<feature type="transmembrane region" description="Helical" evidence="6">
    <location>
        <begin position="961"/>
        <end position="986"/>
    </location>
</feature>
<feature type="domain" description="Major facilitator superfamily (MFS) profile" evidence="8">
    <location>
        <begin position="592"/>
        <end position="1050"/>
    </location>
</feature>
<keyword evidence="3 6" id="KW-1133">Transmembrane helix</keyword>
<dbReference type="InterPro" id="IPR005828">
    <property type="entry name" value="MFS_sugar_transport-like"/>
</dbReference>
<feature type="signal peptide" evidence="7">
    <location>
        <begin position="1"/>
        <end position="18"/>
    </location>
</feature>
<feature type="transmembrane region" description="Helical" evidence="6">
    <location>
        <begin position="712"/>
        <end position="735"/>
    </location>
</feature>
<feature type="compositionally biased region" description="Basic and acidic residues" evidence="5">
    <location>
        <begin position="429"/>
        <end position="469"/>
    </location>
</feature>
<feature type="region of interest" description="Disordered" evidence="5">
    <location>
        <begin position="308"/>
        <end position="469"/>
    </location>
</feature>
<dbReference type="EMBL" id="CAJGYM010000017">
    <property type="protein sequence ID" value="CAD6190777.1"/>
    <property type="molecule type" value="Genomic_DNA"/>
</dbReference>
<sequence>MKTACFLLLSFFAQSSQLGDIPDDHTIWKKDNVEDAMVLHAPLNRGSRLERSGRILREVDEMMYRIQNGGGRSAGSLAQMTSRVERDVGVFQEERPKRHHLEQSSGYSEKMVMREDDESESGAGAAGSRVKRDFKESMGGMGHRVKRGRILREAEVSHLETSEKTISDGAGAVHHEESEKTLSRPTRDFKESMGGMRHRVRREGRAGREAEVSHQEKSEKTVTDGAGAVQHEESEKTISRPTRGETEVSHQEKSEALLGGLGHRVRRAGRAGREAEINLQSEGAGATHHKESGKTLSRQVRDFKESMGGMGHRVKRGRAGRDAEVSHQEKSEKTISDGAGAVQHEESEKTISRPTRDFKESMGGMGHRVKRGRAGREAEVSHLETSEKTVSDGAGATLHGESENTISRPVRDFKESMGGMGHRVKRGRAGREAEIKLQKESESTLERKERDTNPMDGQRVERHANEDSGRQLRTRIPACCPWIGELELNTSCTKDLCLDGSGVGANRVALSGLWRHVSNSRSSPAASRACILARTEEKWPEFVDAHDDGTVGHVEEHVEEEEWEKKLESFFVFHQLALFRDVAAGSWRFDLLVMVLYQMTLFCSVQLLFVIFLDYMPSTYCNDSDYCYKVKKPCLANYDPTKPNICPVNSTDFDVCVREHKTLQFHSAQFDYQHGCQPFFDFFSAATSQFSGMLFGNIILGYASDRLGRRKILLLSMLVGIPCLVLSAAIPTLWAFYTFRIINGFTIAGTLTVGWSYGSEMISPRQRLRLRAIPNWANARLMMTGLAWLAGEWRLTTFLCAGVSCITIPIVWYLPESPTFLRQKGRFQESEDARERIATLTGEEFKPGNIEEVKKLRNITIKNIFTEPVLRKRFLILCYMWFFVGTVLYVTDLNGAGMYKNFWVGQFLTGLILTIAKIAIGLLDPYLPWLGRRILFMGTQIIALVCYCFIIYFLYTDQKGTYAYLAVYVLAFGAQSLTLETCYLSLAELMPTDVRSTAGALTNFLMKSGSVIAALVQPMKNVHEPALYWFNLCLAVPGVILVFFFLDESRGCNLELVGQAGEEIVSASKSSFSLRPSAKSDERSIISESTSQKENSSMSTKASTQTDA</sequence>
<dbReference type="InterPro" id="IPR020846">
    <property type="entry name" value="MFS_dom"/>
</dbReference>
<dbReference type="PROSITE" id="PS00216">
    <property type="entry name" value="SUGAR_TRANSPORT_1"/>
    <property type="match status" value="1"/>
</dbReference>
<feature type="compositionally biased region" description="Basic and acidic residues" evidence="5">
    <location>
        <begin position="230"/>
        <end position="255"/>
    </location>
</feature>
<feature type="region of interest" description="Disordered" evidence="5">
    <location>
        <begin position="96"/>
        <end position="131"/>
    </location>
</feature>
<feature type="chain" id="PRO_5035873575" description="Major facilitator superfamily (MFS) profile domain-containing protein" evidence="7">
    <location>
        <begin position="19"/>
        <end position="1108"/>
    </location>
</feature>
<dbReference type="PROSITE" id="PS50850">
    <property type="entry name" value="MFS"/>
    <property type="match status" value="1"/>
</dbReference>
<evidence type="ECO:0000256" key="3">
    <source>
        <dbReference type="ARBA" id="ARBA00022989"/>
    </source>
</evidence>
<reference evidence="9" key="1">
    <citation type="submission" date="2020-10" db="EMBL/GenBank/DDBJ databases">
        <authorList>
            <person name="Kikuchi T."/>
        </authorList>
    </citation>
    <scope>NUCLEOTIDE SEQUENCE</scope>
    <source>
        <strain evidence="9">NKZ352</strain>
    </source>
</reference>
<feature type="compositionally biased region" description="Polar residues" evidence="5">
    <location>
        <begin position="1086"/>
        <end position="1108"/>
    </location>
</feature>
<accession>A0A8S1H5S1</accession>
<evidence type="ECO:0000256" key="7">
    <source>
        <dbReference type="SAM" id="SignalP"/>
    </source>
</evidence>
<keyword evidence="10" id="KW-1185">Reference proteome</keyword>
<dbReference type="PANTHER" id="PTHR24064">
    <property type="entry name" value="SOLUTE CARRIER FAMILY 22 MEMBER"/>
    <property type="match status" value="1"/>
</dbReference>
<feature type="transmembrane region" description="Helical" evidence="6">
    <location>
        <begin position="795"/>
        <end position="814"/>
    </location>
</feature>
<feature type="compositionally biased region" description="Basic and acidic residues" evidence="5">
    <location>
        <begin position="319"/>
        <end position="335"/>
    </location>
</feature>
<feature type="compositionally biased region" description="Basic and acidic residues" evidence="5">
    <location>
        <begin position="343"/>
        <end position="360"/>
    </location>
</feature>
<feature type="transmembrane region" description="Helical" evidence="6">
    <location>
        <begin position="1028"/>
        <end position="1046"/>
    </location>
</feature>
<protein>
    <recommendedName>
        <fullName evidence="8">Major facilitator superfamily (MFS) profile domain-containing protein</fullName>
    </recommendedName>
</protein>
<evidence type="ECO:0000313" key="10">
    <source>
        <dbReference type="Proteomes" id="UP000835052"/>
    </source>
</evidence>
<dbReference type="InterPro" id="IPR005829">
    <property type="entry name" value="Sugar_transporter_CS"/>
</dbReference>
<feature type="transmembrane region" description="Helical" evidence="6">
    <location>
        <begin position="935"/>
        <end position="955"/>
    </location>
</feature>
<gene>
    <name evidence="9" type="ORF">CAUJ_LOCUS6696</name>
</gene>
<feature type="region of interest" description="Disordered" evidence="5">
    <location>
        <begin position="157"/>
        <end position="269"/>
    </location>
</feature>
<evidence type="ECO:0000256" key="6">
    <source>
        <dbReference type="SAM" id="Phobius"/>
    </source>
</evidence>
<comment type="subcellular location">
    <subcellularLocation>
        <location evidence="1">Membrane</location>
        <topology evidence="1">Multi-pass membrane protein</topology>
    </subcellularLocation>
</comment>
<feature type="compositionally biased region" description="Basic and acidic residues" evidence="5">
    <location>
        <begin position="203"/>
        <end position="222"/>
    </location>
</feature>
<feature type="transmembrane region" description="Helical" evidence="6">
    <location>
        <begin position="903"/>
        <end position="923"/>
    </location>
</feature>
<proteinExistence type="predicted"/>
<feature type="compositionally biased region" description="Basic and acidic residues" evidence="5">
    <location>
        <begin position="157"/>
        <end position="166"/>
    </location>
</feature>
<feature type="transmembrane region" description="Helical" evidence="6">
    <location>
        <begin position="741"/>
        <end position="758"/>
    </location>
</feature>
<feature type="transmembrane region" description="Helical" evidence="6">
    <location>
        <begin position="874"/>
        <end position="891"/>
    </location>
</feature>
<feature type="compositionally biased region" description="Basic and acidic residues" evidence="5">
    <location>
        <begin position="374"/>
        <end position="390"/>
    </location>
</feature>
<dbReference type="GO" id="GO:0016020">
    <property type="term" value="C:membrane"/>
    <property type="evidence" value="ECO:0007669"/>
    <property type="project" value="UniProtKB-SubCell"/>
</dbReference>
<evidence type="ECO:0000256" key="2">
    <source>
        <dbReference type="ARBA" id="ARBA00022692"/>
    </source>
</evidence>
<evidence type="ECO:0000256" key="1">
    <source>
        <dbReference type="ARBA" id="ARBA00004141"/>
    </source>
</evidence>
<comment type="caution">
    <text evidence="9">The sequence shown here is derived from an EMBL/GenBank/DDBJ whole genome shotgun (WGS) entry which is preliminary data.</text>
</comment>
<dbReference type="SUPFAM" id="SSF103473">
    <property type="entry name" value="MFS general substrate transporter"/>
    <property type="match status" value="1"/>
</dbReference>
<dbReference type="InterPro" id="IPR036259">
    <property type="entry name" value="MFS_trans_sf"/>
</dbReference>
<dbReference type="Proteomes" id="UP000835052">
    <property type="component" value="Unassembled WGS sequence"/>
</dbReference>
<evidence type="ECO:0000256" key="4">
    <source>
        <dbReference type="ARBA" id="ARBA00023136"/>
    </source>
</evidence>
<keyword evidence="7" id="KW-0732">Signal</keyword>
<evidence type="ECO:0000313" key="9">
    <source>
        <dbReference type="EMBL" id="CAD6190777.1"/>
    </source>
</evidence>